<evidence type="ECO:0000313" key="2">
    <source>
        <dbReference type="EMBL" id="KAF4456955.1"/>
    </source>
</evidence>
<dbReference type="AlphaFoldDB" id="A0A8H4KT38"/>
<sequence>MSNIFNERARARASVWGRVWKGGQGYHKMALLLLLLLLPADNVHKGSQEMDVLARFDDRLQEVKRAKREGMALALNNAMEPVRALISDLVDKNEELQRQYRDEDKDETTVSLRTPSLLRCRWSRWWTTCYFYRLDRVCGNANSYWPGIFRCLTRTRTTTNDNVDREIAT</sequence>
<gene>
    <name evidence="2" type="ORF">FALBO_15290</name>
</gene>
<accession>A0A8H4KT38</accession>
<name>A0A8H4KT38_9HYPO</name>
<keyword evidence="3" id="KW-1185">Reference proteome</keyword>
<feature type="signal peptide" evidence="1">
    <location>
        <begin position="1"/>
        <end position="45"/>
    </location>
</feature>
<keyword evidence="1" id="KW-0732">Signal</keyword>
<feature type="chain" id="PRO_5034225549" evidence="1">
    <location>
        <begin position="46"/>
        <end position="169"/>
    </location>
</feature>
<evidence type="ECO:0000313" key="3">
    <source>
        <dbReference type="Proteomes" id="UP000554235"/>
    </source>
</evidence>
<dbReference type="Proteomes" id="UP000554235">
    <property type="component" value="Unassembled WGS sequence"/>
</dbReference>
<organism evidence="2 3">
    <name type="scientific">Fusarium albosuccineum</name>
    <dbReference type="NCBI Taxonomy" id="1237068"/>
    <lineage>
        <taxon>Eukaryota</taxon>
        <taxon>Fungi</taxon>
        <taxon>Dikarya</taxon>
        <taxon>Ascomycota</taxon>
        <taxon>Pezizomycotina</taxon>
        <taxon>Sordariomycetes</taxon>
        <taxon>Hypocreomycetidae</taxon>
        <taxon>Hypocreales</taxon>
        <taxon>Nectriaceae</taxon>
        <taxon>Fusarium</taxon>
        <taxon>Fusarium decemcellulare species complex</taxon>
    </lineage>
</organism>
<dbReference type="EMBL" id="JAADYS010002633">
    <property type="protein sequence ID" value="KAF4456955.1"/>
    <property type="molecule type" value="Genomic_DNA"/>
</dbReference>
<evidence type="ECO:0000256" key="1">
    <source>
        <dbReference type="SAM" id="SignalP"/>
    </source>
</evidence>
<comment type="caution">
    <text evidence="2">The sequence shown here is derived from an EMBL/GenBank/DDBJ whole genome shotgun (WGS) entry which is preliminary data.</text>
</comment>
<reference evidence="2 3" key="1">
    <citation type="submission" date="2020-01" db="EMBL/GenBank/DDBJ databases">
        <title>Identification and distribution of gene clusters putatively required for synthesis of sphingolipid metabolism inhibitors in phylogenetically diverse species of the filamentous fungus Fusarium.</title>
        <authorList>
            <person name="Kim H.-S."/>
            <person name="Busman M."/>
            <person name="Brown D.W."/>
            <person name="Divon H."/>
            <person name="Uhlig S."/>
            <person name="Proctor R.H."/>
        </authorList>
    </citation>
    <scope>NUCLEOTIDE SEQUENCE [LARGE SCALE GENOMIC DNA]</scope>
    <source>
        <strain evidence="2 3">NRRL 20459</strain>
    </source>
</reference>
<proteinExistence type="predicted"/>
<protein>
    <submittedName>
        <fullName evidence="2">Uncharacterized protein</fullName>
    </submittedName>
</protein>